<dbReference type="Proteomes" id="UP001163739">
    <property type="component" value="Chromosome"/>
</dbReference>
<evidence type="ECO:0000313" key="1">
    <source>
        <dbReference type="EMBL" id="UZE96645.1"/>
    </source>
</evidence>
<gene>
    <name evidence="1" type="ORF">NKI27_02515</name>
</gene>
<organism evidence="1 2">
    <name type="scientific">Alkalimarinus alittae</name>
    <dbReference type="NCBI Taxonomy" id="2961619"/>
    <lineage>
        <taxon>Bacteria</taxon>
        <taxon>Pseudomonadati</taxon>
        <taxon>Pseudomonadota</taxon>
        <taxon>Gammaproteobacteria</taxon>
        <taxon>Alteromonadales</taxon>
        <taxon>Alteromonadaceae</taxon>
        <taxon>Alkalimarinus</taxon>
    </lineage>
</organism>
<evidence type="ECO:0000313" key="2">
    <source>
        <dbReference type="Proteomes" id="UP001163739"/>
    </source>
</evidence>
<dbReference type="EMBL" id="CP100390">
    <property type="protein sequence ID" value="UZE96645.1"/>
    <property type="molecule type" value="Genomic_DNA"/>
</dbReference>
<keyword evidence="2" id="KW-1185">Reference proteome</keyword>
<protein>
    <submittedName>
        <fullName evidence="1">Uncharacterized protein</fullName>
    </submittedName>
</protein>
<proteinExistence type="predicted"/>
<dbReference type="RefSeq" id="WP_265048128.1">
    <property type="nucleotide sequence ID" value="NZ_CP100390.1"/>
</dbReference>
<accession>A0ABY6N3R1</accession>
<name>A0ABY6N3R1_9ALTE</name>
<sequence length="96" mass="10924">MIYLTVDGMFSGTGIRDSVEGGYLKLEELNISDDLKNKITYWLSCYEDAHYSQYEDESEVASLDSEGLDICIMLRSEIPDSKVEYYSSAEMKKIAI</sequence>
<reference evidence="1" key="1">
    <citation type="submission" date="2022-06" db="EMBL/GenBank/DDBJ databases">
        <title>Alkalimarinus sp. nov., isolated from gut of a Alitta virens.</title>
        <authorList>
            <person name="Yang A.I."/>
            <person name="Shin N.-R."/>
        </authorList>
    </citation>
    <scope>NUCLEOTIDE SEQUENCE</scope>
    <source>
        <strain evidence="1">A2M4</strain>
    </source>
</reference>